<dbReference type="AlphaFoldDB" id="R1AWQ4"/>
<sequence length="45" mass="5254">MQHNFTSHIVKMKRSIARRAALARDNFTSHIVKMKLLENKTFIVA</sequence>
<protein>
    <submittedName>
        <fullName evidence="1">Uncharacterized protein</fullName>
    </submittedName>
</protein>
<comment type="caution">
    <text evidence="1">The sequence shown here is derived from an EMBL/GenBank/DDBJ whole genome shotgun (WGS) entry which is preliminary data.</text>
</comment>
<keyword evidence="2" id="KW-1185">Reference proteome</keyword>
<organism evidence="1 2">
    <name type="scientific">Caldisalinibacter kiritimatiensis</name>
    <dbReference type="NCBI Taxonomy" id="1304284"/>
    <lineage>
        <taxon>Bacteria</taxon>
        <taxon>Bacillati</taxon>
        <taxon>Bacillota</taxon>
        <taxon>Tissierellia</taxon>
        <taxon>Tissierellales</taxon>
        <taxon>Thermohalobacteraceae</taxon>
        <taxon>Caldisalinibacter</taxon>
    </lineage>
</organism>
<accession>R1AWQ4</accession>
<dbReference type="EMBL" id="ARZA01000044">
    <property type="protein sequence ID" value="EOD01623.1"/>
    <property type="molecule type" value="Genomic_DNA"/>
</dbReference>
<reference evidence="1 2" key="1">
    <citation type="journal article" date="2015" name="Geomicrobiol. J.">
        <title>Caldisalinibacter kiritimatiensis gen. nov., sp. nov., a moderately thermohalophilic thiosulfate-reducing bacterium from a hypersaline microbial mat.</title>
        <authorList>
            <person name="Ben Hania W."/>
            <person name="Joseph M."/>
            <person name="Fiebig A."/>
            <person name="Bunk B."/>
            <person name="Klenk H.-P."/>
            <person name="Fardeau M.-L."/>
            <person name="Spring S."/>
        </authorList>
    </citation>
    <scope>NUCLEOTIDE SEQUENCE [LARGE SCALE GENOMIC DNA]</scope>
    <source>
        <strain evidence="1 2">L21-TH-D2</strain>
    </source>
</reference>
<name>R1AWQ4_9FIRM</name>
<proteinExistence type="predicted"/>
<gene>
    <name evidence="1" type="ORF">L21TH_0294</name>
</gene>
<dbReference type="Proteomes" id="UP000013378">
    <property type="component" value="Unassembled WGS sequence"/>
</dbReference>
<evidence type="ECO:0000313" key="1">
    <source>
        <dbReference type="EMBL" id="EOD01623.1"/>
    </source>
</evidence>
<evidence type="ECO:0000313" key="2">
    <source>
        <dbReference type="Proteomes" id="UP000013378"/>
    </source>
</evidence>